<dbReference type="SUPFAM" id="SSF53474">
    <property type="entry name" value="alpha/beta-Hydrolases"/>
    <property type="match status" value="1"/>
</dbReference>
<dbReference type="EMBL" id="JBHTMY010000002">
    <property type="protein sequence ID" value="MFD1315287.1"/>
    <property type="molecule type" value="Genomic_DNA"/>
</dbReference>
<dbReference type="PANTHER" id="PTHR43037">
    <property type="entry name" value="UNNAMED PRODUCT-RELATED"/>
    <property type="match status" value="1"/>
</dbReference>
<dbReference type="Pfam" id="PF00326">
    <property type="entry name" value="Peptidase_S9"/>
    <property type="match status" value="1"/>
</dbReference>
<name>A0ABW3Y0D7_9FLAO</name>
<dbReference type="InterPro" id="IPR029058">
    <property type="entry name" value="AB_hydrolase_fold"/>
</dbReference>
<dbReference type="InterPro" id="IPR050955">
    <property type="entry name" value="Plant_Biomass_Hydrol_Est"/>
</dbReference>
<proteinExistence type="predicted"/>
<gene>
    <name evidence="3" type="ORF">ACFQ39_06630</name>
</gene>
<comment type="caution">
    <text evidence="3">The sequence shown here is derived from an EMBL/GenBank/DDBJ whole genome shotgun (WGS) entry which is preliminary data.</text>
</comment>
<reference evidence="4" key="1">
    <citation type="journal article" date="2019" name="Int. J. Syst. Evol. Microbiol.">
        <title>The Global Catalogue of Microorganisms (GCM) 10K type strain sequencing project: providing services to taxonomists for standard genome sequencing and annotation.</title>
        <authorList>
            <consortium name="The Broad Institute Genomics Platform"/>
            <consortium name="The Broad Institute Genome Sequencing Center for Infectious Disease"/>
            <person name="Wu L."/>
            <person name="Ma J."/>
        </authorList>
    </citation>
    <scope>NUCLEOTIDE SEQUENCE [LARGE SCALE GENOMIC DNA]</scope>
    <source>
        <strain evidence="4">CCUG 61485</strain>
    </source>
</reference>
<evidence type="ECO:0000259" key="2">
    <source>
        <dbReference type="Pfam" id="PF00326"/>
    </source>
</evidence>
<keyword evidence="1" id="KW-0732">Signal</keyword>
<protein>
    <submittedName>
        <fullName evidence="3">Prolyl oligopeptidase family serine peptidase</fullName>
    </submittedName>
</protein>
<feature type="domain" description="Peptidase S9 prolyl oligopeptidase catalytic" evidence="2">
    <location>
        <begin position="166"/>
        <end position="224"/>
    </location>
</feature>
<dbReference type="Gene3D" id="3.40.50.1820">
    <property type="entry name" value="alpha/beta hydrolase"/>
    <property type="match status" value="1"/>
</dbReference>
<dbReference type="RefSeq" id="WP_377177290.1">
    <property type="nucleotide sequence ID" value="NZ_JBHTMY010000002.1"/>
</dbReference>
<organism evidence="3 4">
    <name type="scientific">Namhaeicola litoreus</name>
    <dbReference type="NCBI Taxonomy" id="1052145"/>
    <lineage>
        <taxon>Bacteria</taxon>
        <taxon>Pseudomonadati</taxon>
        <taxon>Bacteroidota</taxon>
        <taxon>Flavobacteriia</taxon>
        <taxon>Flavobacteriales</taxon>
        <taxon>Flavobacteriaceae</taxon>
        <taxon>Namhaeicola</taxon>
    </lineage>
</organism>
<accession>A0ABW3Y0D7</accession>
<evidence type="ECO:0000313" key="4">
    <source>
        <dbReference type="Proteomes" id="UP001597201"/>
    </source>
</evidence>
<dbReference type="Proteomes" id="UP001597201">
    <property type="component" value="Unassembled WGS sequence"/>
</dbReference>
<keyword evidence="4" id="KW-1185">Reference proteome</keyword>
<evidence type="ECO:0000313" key="3">
    <source>
        <dbReference type="EMBL" id="MFD1315287.1"/>
    </source>
</evidence>
<dbReference type="PANTHER" id="PTHR43037:SF1">
    <property type="entry name" value="BLL1128 PROTEIN"/>
    <property type="match status" value="1"/>
</dbReference>
<dbReference type="InterPro" id="IPR001375">
    <property type="entry name" value="Peptidase_S9_cat"/>
</dbReference>
<evidence type="ECO:0000256" key="1">
    <source>
        <dbReference type="ARBA" id="ARBA00022729"/>
    </source>
</evidence>
<sequence length="237" mass="26548">MKIIILFLLFPAFLFAQLEEISFNGKITKEVSMNYVIDYPENYKKSKQNWPLIIFLHGSGERGTDASLLSVHGPLKYLAEGNSLDAVVVAPQLKEGQLWEADELYELLKEIVLKNKIDISRVYLTGLSIGGLGTWDFAIAYPELFAAVAPICAPIDYGFPRQVYVLKDKPVWVFHGAKDTVVPVTSSEKMVDAIKAAGGSPKFTVDPEADHDSWSKPYSDPEFYAWLLAQEQDLSRK</sequence>